<dbReference type="STRING" id="1288291.A0A059EW67"/>
<keyword evidence="2" id="KW-1185">Reference proteome</keyword>
<proteinExistence type="predicted"/>
<organism evidence="1 2">
    <name type="scientific">Anncaliia algerae PRA339</name>
    <dbReference type="NCBI Taxonomy" id="1288291"/>
    <lineage>
        <taxon>Eukaryota</taxon>
        <taxon>Fungi</taxon>
        <taxon>Fungi incertae sedis</taxon>
        <taxon>Microsporidia</taxon>
        <taxon>Tubulinosematoidea</taxon>
        <taxon>Tubulinosematidae</taxon>
        <taxon>Anncaliia</taxon>
    </lineage>
</organism>
<dbReference type="Proteomes" id="UP000030655">
    <property type="component" value="Unassembled WGS sequence"/>
</dbReference>
<dbReference type="AlphaFoldDB" id="A0A059EW67"/>
<reference evidence="1 2" key="2">
    <citation type="submission" date="2014-03" db="EMBL/GenBank/DDBJ databases">
        <title>The Genome Sequence of Anncaliia algerae insect isolate PRA339.</title>
        <authorList>
            <consortium name="The Broad Institute Genome Sequencing Platform"/>
            <consortium name="The Broad Institute Genome Sequencing Center for Infectious Disease"/>
            <person name="Cuomo C."/>
            <person name="Becnel J."/>
            <person name="Sanscrainte N."/>
            <person name="Walker B."/>
            <person name="Young S.K."/>
            <person name="Zeng Q."/>
            <person name="Gargeya S."/>
            <person name="Fitzgerald M."/>
            <person name="Haas B."/>
            <person name="Abouelleil A."/>
            <person name="Alvarado L."/>
            <person name="Arachchi H.M."/>
            <person name="Berlin A.M."/>
            <person name="Chapman S.B."/>
            <person name="Dewar J."/>
            <person name="Goldberg J."/>
            <person name="Griggs A."/>
            <person name="Gujja S."/>
            <person name="Hansen M."/>
            <person name="Howarth C."/>
            <person name="Imamovic A."/>
            <person name="Larimer J."/>
            <person name="McCowan C."/>
            <person name="Murphy C."/>
            <person name="Neiman D."/>
            <person name="Pearson M."/>
            <person name="Priest M."/>
            <person name="Roberts A."/>
            <person name="Saif S."/>
            <person name="Shea T."/>
            <person name="Sisk P."/>
            <person name="Sykes S."/>
            <person name="Wortman J."/>
            <person name="Nusbaum C."/>
            <person name="Birren B."/>
        </authorList>
    </citation>
    <scope>NUCLEOTIDE SEQUENCE [LARGE SCALE GENOMIC DNA]</scope>
    <source>
        <strain evidence="1 2">PRA339</strain>
    </source>
</reference>
<dbReference type="VEuPathDB" id="MicrosporidiaDB:H312_03522"/>
<sequence>MIIEYAEELNKLYCYFKQHESTIKCYKMIVPSTKRIEEFENTLVLSGRPYLLPTLEYKEIEEERIIEIKCIHNNNYNIKRIRKLPRNEFIELIDSYTCCIPLKVNIDKELQEETLYVSDFYVKINKNSLPKCCKDEKIYLNECINRINYRRNIFNFLENYFILKDFIVIKKDKNYEIKYFHKTFLCDANLKMTHAIRIGIKETDMIVRINESVNDYFQELIYVYVKENSIGVKIDEYDVSILCDVAFF</sequence>
<dbReference type="OrthoDB" id="66510at2759"/>
<name>A0A059EW67_9MICR</name>
<dbReference type="EMBL" id="KK365379">
    <property type="protein sequence ID" value="KCZ79092.1"/>
    <property type="molecule type" value="Genomic_DNA"/>
</dbReference>
<evidence type="ECO:0000313" key="2">
    <source>
        <dbReference type="Proteomes" id="UP000030655"/>
    </source>
</evidence>
<gene>
    <name evidence="1" type="ORF">H312_03522</name>
</gene>
<accession>A0A059EW67</accession>
<reference evidence="2" key="1">
    <citation type="submission" date="2013-02" db="EMBL/GenBank/DDBJ databases">
        <authorList>
            <consortium name="The Broad Institute Genome Sequencing Platform"/>
            <person name="Cuomo C."/>
            <person name="Becnel J."/>
            <person name="Sanscrainte N."/>
            <person name="Walker B."/>
            <person name="Young S.K."/>
            <person name="Zeng Q."/>
            <person name="Gargeya S."/>
            <person name="Fitzgerald M."/>
            <person name="Haas B."/>
            <person name="Abouelleil A."/>
            <person name="Alvarado L."/>
            <person name="Arachchi H.M."/>
            <person name="Berlin A.M."/>
            <person name="Chapman S.B."/>
            <person name="Dewar J."/>
            <person name="Goldberg J."/>
            <person name="Griggs A."/>
            <person name="Gujja S."/>
            <person name="Hansen M."/>
            <person name="Howarth C."/>
            <person name="Imamovic A."/>
            <person name="Larimer J."/>
            <person name="McCowan C."/>
            <person name="Murphy C."/>
            <person name="Neiman D."/>
            <person name="Pearson M."/>
            <person name="Priest M."/>
            <person name="Roberts A."/>
            <person name="Saif S."/>
            <person name="Shea T."/>
            <person name="Sisk P."/>
            <person name="Sykes S."/>
            <person name="Wortman J."/>
            <person name="Nusbaum C."/>
            <person name="Birren B."/>
        </authorList>
    </citation>
    <scope>NUCLEOTIDE SEQUENCE [LARGE SCALE GENOMIC DNA]</scope>
    <source>
        <strain evidence="2">PRA339</strain>
    </source>
</reference>
<protein>
    <submittedName>
        <fullName evidence="1">Uncharacterized protein</fullName>
    </submittedName>
</protein>
<dbReference type="HOGENOM" id="CLU_1119928_0_0_1"/>
<evidence type="ECO:0000313" key="1">
    <source>
        <dbReference type="EMBL" id="KCZ79092.1"/>
    </source>
</evidence>